<comment type="caution">
    <text evidence="1">The sequence shown here is derived from an EMBL/GenBank/DDBJ whole genome shotgun (WGS) entry which is preliminary data.</text>
</comment>
<proteinExistence type="predicted"/>
<accession>A0ACB8GPI5</accession>
<keyword evidence="2" id="KW-1185">Reference proteome</keyword>
<protein>
    <submittedName>
        <fullName evidence="1">Uncharacterized protein</fullName>
    </submittedName>
</protein>
<sequence length="126" mass="14354">MRSWTELELSERHPKQAKQQRFKRSLKRSQGHPRTVVSLKFCPKPGLIAALHISMASQSTKALSQKLTVIAETWIKDPFRPNLQLQTFLKSLAAHPRLTPKAVEATRALRDDVMHQKVALLPRDLA</sequence>
<name>A0ACB8GPI5_PSICU</name>
<reference evidence="1" key="1">
    <citation type="submission" date="2021-10" db="EMBL/GenBank/DDBJ databases">
        <title>Psilocybe cubensis genome.</title>
        <authorList>
            <person name="Mckernan K.J."/>
            <person name="Crawford S."/>
            <person name="Trippe A."/>
            <person name="Kane L.T."/>
            <person name="Mclaughlin S."/>
        </authorList>
    </citation>
    <scope>NUCLEOTIDE SEQUENCE</scope>
    <source>
        <strain evidence="1">MGC-MH-2018</strain>
    </source>
</reference>
<organism evidence="1 2">
    <name type="scientific">Psilocybe cubensis</name>
    <name type="common">Psychedelic mushroom</name>
    <name type="synonym">Stropharia cubensis</name>
    <dbReference type="NCBI Taxonomy" id="181762"/>
    <lineage>
        <taxon>Eukaryota</taxon>
        <taxon>Fungi</taxon>
        <taxon>Dikarya</taxon>
        <taxon>Basidiomycota</taxon>
        <taxon>Agaricomycotina</taxon>
        <taxon>Agaricomycetes</taxon>
        <taxon>Agaricomycetidae</taxon>
        <taxon>Agaricales</taxon>
        <taxon>Agaricineae</taxon>
        <taxon>Strophariaceae</taxon>
        <taxon>Psilocybe</taxon>
    </lineage>
</organism>
<dbReference type="Proteomes" id="UP000664032">
    <property type="component" value="Unassembled WGS sequence"/>
</dbReference>
<dbReference type="EMBL" id="JAFIQS020000010">
    <property type="protein sequence ID" value="KAH9476915.1"/>
    <property type="molecule type" value="Genomic_DNA"/>
</dbReference>
<gene>
    <name evidence="1" type="ORF">JR316_0010831</name>
</gene>
<evidence type="ECO:0000313" key="2">
    <source>
        <dbReference type="Proteomes" id="UP000664032"/>
    </source>
</evidence>
<evidence type="ECO:0000313" key="1">
    <source>
        <dbReference type="EMBL" id="KAH9476915.1"/>
    </source>
</evidence>